<dbReference type="EMBL" id="JYDT01000070">
    <property type="protein sequence ID" value="KRY86521.1"/>
    <property type="molecule type" value="Genomic_DNA"/>
</dbReference>
<protein>
    <submittedName>
        <fullName evidence="1">Uncharacterized protein</fullName>
    </submittedName>
</protein>
<gene>
    <name evidence="1" type="ORF">T4D_4939</name>
</gene>
<organism evidence="1 2">
    <name type="scientific">Trichinella pseudospiralis</name>
    <name type="common">Parasitic roundworm</name>
    <dbReference type="NCBI Taxonomy" id="6337"/>
    <lineage>
        <taxon>Eukaryota</taxon>
        <taxon>Metazoa</taxon>
        <taxon>Ecdysozoa</taxon>
        <taxon>Nematoda</taxon>
        <taxon>Enoplea</taxon>
        <taxon>Dorylaimia</taxon>
        <taxon>Trichinellida</taxon>
        <taxon>Trichinellidae</taxon>
        <taxon>Trichinella</taxon>
    </lineage>
</organism>
<name>A0A0V1FKG5_TRIPS</name>
<comment type="caution">
    <text evidence="1">The sequence shown here is derived from an EMBL/GenBank/DDBJ whole genome shotgun (WGS) entry which is preliminary data.</text>
</comment>
<dbReference type="AlphaFoldDB" id="A0A0V1FKG5"/>
<accession>A0A0V1FKG5</accession>
<proteinExistence type="predicted"/>
<evidence type="ECO:0000313" key="2">
    <source>
        <dbReference type="Proteomes" id="UP000054995"/>
    </source>
</evidence>
<evidence type="ECO:0000313" key="1">
    <source>
        <dbReference type="EMBL" id="KRY86521.1"/>
    </source>
</evidence>
<keyword evidence="2" id="KW-1185">Reference proteome</keyword>
<dbReference type="Proteomes" id="UP000054995">
    <property type="component" value="Unassembled WGS sequence"/>
</dbReference>
<sequence>MNQIPKLECLFEDVQISPWQASCNGVVNLKRPSRGFGYYTALFFRPPAILCHPEAVFYKVISAYTKLDGAACSAYNPLDEKAPIMSCSVDDVSNHWQNASDAT</sequence>
<reference evidence="1 2" key="1">
    <citation type="submission" date="2015-01" db="EMBL/GenBank/DDBJ databases">
        <title>Evolution of Trichinella species and genotypes.</title>
        <authorList>
            <person name="Korhonen P.K."/>
            <person name="Edoardo P."/>
            <person name="Giuseppe L.R."/>
            <person name="Gasser R.B."/>
        </authorList>
    </citation>
    <scope>NUCLEOTIDE SEQUENCE [LARGE SCALE GENOMIC DNA]</scope>
    <source>
        <strain evidence="1">ISS470</strain>
    </source>
</reference>